<accession>A0A087GDX9</accession>
<dbReference type="EMBL" id="CM002876">
    <property type="protein sequence ID" value="KFK28081.1"/>
    <property type="molecule type" value="Genomic_DNA"/>
</dbReference>
<dbReference type="Proteomes" id="UP000029120">
    <property type="component" value="Chromosome 8"/>
</dbReference>
<name>A0A087GDX9_ARAAL</name>
<evidence type="ECO:0000256" key="1">
    <source>
        <dbReference type="SAM" id="MobiDB-lite"/>
    </source>
</evidence>
<organism evidence="2 3">
    <name type="scientific">Arabis alpina</name>
    <name type="common">Alpine rock-cress</name>
    <dbReference type="NCBI Taxonomy" id="50452"/>
    <lineage>
        <taxon>Eukaryota</taxon>
        <taxon>Viridiplantae</taxon>
        <taxon>Streptophyta</taxon>
        <taxon>Embryophyta</taxon>
        <taxon>Tracheophyta</taxon>
        <taxon>Spermatophyta</taxon>
        <taxon>Magnoliopsida</taxon>
        <taxon>eudicotyledons</taxon>
        <taxon>Gunneridae</taxon>
        <taxon>Pentapetalae</taxon>
        <taxon>rosids</taxon>
        <taxon>malvids</taxon>
        <taxon>Brassicales</taxon>
        <taxon>Brassicaceae</taxon>
        <taxon>Arabideae</taxon>
        <taxon>Arabis</taxon>
    </lineage>
</organism>
<proteinExistence type="predicted"/>
<evidence type="ECO:0000313" key="3">
    <source>
        <dbReference type="Proteomes" id="UP000029120"/>
    </source>
</evidence>
<evidence type="ECO:0000313" key="2">
    <source>
        <dbReference type="EMBL" id="KFK28081.1"/>
    </source>
</evidence>
<keyword evidence="3" id="KW-1185">Reference proteome</keyword>
<feature type="region of interest" description="Disordered" evidence="1">
    <location>
        <begin position="84"/>
        <end position="122"/>
    </location>
</feature>
<reference evidence="3" key="1">
    <citation type="journal article" date="2015" name="Nat. Plants">
        <title>Genome expansion of Arabis alpina linked with retrotransposition and reduced symmetric DNA methylation.</title>
        <authorList>
            <person name="Willing E.M."/>
            <person name="Rawat V."/>
            <person name="Mandakova T."/>
            <person name="Maumus F."/>
            <person name="James G.V."/>
            <person name="Nordstroem K.J."/>
            <person name="Becker C."/>
            <person name="Warthmann N."/>
            <person name="Chica C."/>
            <person name="Szarzynska B."/>
            <person name="Zytnicki M."/>
            <person name="Albani M.C."/>
            <person name="Kiefer C."/>
            <person name="Bergonzi S."/>
            <person name="Castaings L."/>
            <person name="Mateos J.L."/>
            <person name="Berns M.C."/>
            <person name="Bujdoso N."/>
            <person name="Piofczyk T."/>
            <person name="de Lorenzo L."/>
            <person name="Barrero-Sicilia C."/>
            <person name="Mateos I."/>
            <person name="Piednoel M."/>
            <person name="Hagmann J."/>
            <person name="Chen-Min-Tao R."/>
            <person name="Iglesias-Fernandez R."/>
            <person name="Schuster S.C."/>
            <person name="Alonso-Blanco C."/>
            <person name="Roudier F."/>
            <person name="Carbonero P."/>
            <person name="Paz-Ares J."/>
            <person name="Davis S.J."/>
            <person name="Pecinka A."/>
            <person name="Quesneville H."/>
            <person name="Colot V."/>
            <person name="Lysak M.A."/>
            <person name="Weigel D."/>
            <person name="Coupland G."/>
            <person name="Schneeberger K."/>
        </authorList>
    </citation>
    <scope>NUCLEOTIDE SEQUENCE [LARGE SCALE GENOMIC DNA]</scope>
    <source>
        <strain evidence="3">cv. Pajares</strain>
    </source>
</reference>
<gene>
    <name evidence="2" type="ordered locus">AALP_Aa8g469900</name>
</gene>
<feature type="compositionally biased region" description="Basic and acidic residues" evidence="1">
    <location>
        <begin position="112"/>
        <end position="122"/>
    </location>
</feature>
<sequence>MMDHSEILMAHDSTNKIKHPMFHSLQPVRTLHYREPKPLSPSSHNVRCSRQCRHQRSSHQCPNQILLLAAYCNLTTKEILKPESTSGVIRRKPPSFRHYPYATGSDSGNEGANERRGYKTRS</sequence>
<protein>
    <submittedName>
        <fullName evidence="2">Uncharacterized protein</fullName>
    </submittedName>
</protein>
<dbReference type="AlphaFoldDB" id="A0A087GDX9"/>
<dbReference type="Gramene" id="KFK28081">
    <property type="protein sequence ID" value="KFK28081"/>
    <property type="gene ID" value="AALP_AA8G469900"/>
</dbReference>